<evidence type="ECO:0000256" key="1">
    <source>
        <dbReference type="ARBA" id="ARBA00022645"/>
    </source>
</evidence>
<sequence>MVPSRIFGILITLLPFTFAVEELILTPLIREGNLDKAKEMAINNINLYNIKSSLNKPITSYSGYLTINEAYNSNLFFWLFPAIENPDTSSVILVVNSIPGISLMQGIFLENGPFTLDENLELKEQNYTWAKTHTLIYIDSPVGSGFSFTDNQEGWASSSQEMNEQVYEAMKQIYTLFPEYQSRDLYFSGTSYAGRVIPKMVLTFEEKGRSDDFQKEVSGVNGSEQVRGGNATNTKN</sequence>
<dbReference type="GO" id="GO:0006508">
    <property type="term" value="P:proteolysis"/>
    <property type="evidence" value="ECO:0007669"/>
    <property type="project" value="UniProtKB-KW"/>
</dbReference>
<evidence type="ECO:0000256" key="3">
    <source>
        <dbReference type="ARBA" id="ARBA00022729"/>
    </source>
</evidence>
<dbReference type="Proteomes" id="UP000708208">
    <property type="component" value="Unassembled WGS sequence"/>
</dbReference>
<organism evidence="8 9">
    <name type="scientific">Allacma fusca</name>
    <dbReference type="NCBI Taxonomy" id="39272"/>
    <lineage>
        <taxon>Eukaryota</taxon>
        <taxon>Metazoa</taxon>
        <taxon>Ecdysozoa</taxon>
        <taxon>Arthropoda</taxon>
        <taxon>Hexapoda</taxon>
        <taxon>Collembola</taxon>
        <taxon>Symphypleona</taxon>
        <taxon>Sminthuridae</taxon>
        <taxon>Allacma</taxon>
    </lineage>
</organism>
<dbReference type="PANTHER" id="PTHR11802">
    <property type="entry name" value="SERINE PROTEASE FAMILY S10 SERINE CARBOXYPEPTIDASE"/>
    <property type="match status" value="1"/>
</dbReference>
<feature type="signal peptide" evidence="7">
    <location>
        <begin position="1"/>
        <end position="19"/>
    </location>
</feature>
<dbReference type="GO" id="GO:0004185">
    <property type="term" value="F:serine-type carboxypeptidase activity"/>
    <property type="evidence" value="ECO:0007669"/>
    <property type="project" value="InterPro"/>
</dbReference>
<reference evidence="8" key="1">
    <citation type="submission" date="2021-06" db="EMBL/GenBank/DDBJ databases">
        <authorList>
            <person name="Hodson N. C."/>
            <person name="Mongue J. A."/>
            <person name="Jaron S. K."/>
        </authorList>
    </citation>
    <scope>NUCLEOTIDE SEQUENCE</scope>
</reference>
<keyword evidence="9" id="KW-1185">Reference proteome</keyword>
<evidence type="ECO:0000256" key="4">
    <source>
        <dbReference type="ARBA" id="ARBA00022801"/>
    </source>
</evidence>
<dbReference type="Pfam" id="PF00450">
    <property type="entry name" value="Peptidase_S10"/>
    <property type="match status" value="1"/>
</dbReference>
<comment type="caution">
    <text evidence="8">The sequence shown here is derived from an EMBL/GenBank/DDBJ whole genome shotgun (WGS) entry which is preliminary data.</text>
</comment>
<keyword evidence="5" id="KW-0325">Glycoprotein</keyword>
<dbReference type="InterPro" id="IPR001563">
    <property type="entry name" value="Peptidase_S10"/>
</dbReference>
<gene>
    <name evidence="8" type="ORF">AFUS01_LOCUS2624</name>
</gene>
<keyword evidence="4" id="KW-0378">Hydrolase</keyword>
<evidence type="ECO:0008006" key="10">
    <source>
        <dbReference type="Google" id="ProtNLM"/>
    </source>
</evidence>
<evidence type="ECO:0000313" key="9">
    <source>
        <dbReference type="Proteomes" id="UP000708208"/>
    </source>
</evidence>
<evidence type="ECO:0000256" key="6">
    <source>
        <dbReference type="SAM" id="MobiDB-lite"/>
    </source>
</evidence>
<keyword evidence="1" id="KW-0121">Carboxypeptidase</keyword>
<evidence type="ECO:0000313" key="8">
    <source>
        <dbReference type="EMBL" id="CAG7678620.1"/>
    </source>
</evidence>
<keyword evidence="3 7" id="KW-0732">Signal</keyword>
<feature type="compositionally biased region" description="Polar residues" evidence="6">
    <location>
        <begin position="220"/>
        <end position="236"/>
    </location>
</feature>
<feature type="chain" id="PRO_5035282706" description="Serine carboxypeptidase" evidence="7">
    <location>
        <begin position="20"/>
        <end position="236"/>
    </location>
</feature>
<evidence type="ECO:0000256" key="5">
    <source>
        <dbReference type="ARBA" id="ARBA00023180"/>
    </source>
</evidence>
<dbReference type="EMBL" id="CAJVCH010015139">
    <property type="protein sequence ID" value="CAG7678620.1"/>
    <property type="molecule type" value="Genomic_DNA"/>
</dbReference>
<evidence type="ECO:0000256" key="2">
    <source>
        <dbReference type="ARBA" id="ARBA00022670"/>
    </source>
</evidence>
<dbReference type="PANTHER" id="PTHR11802:SF472">
    <property type="entry name" value="SERINE CARBOXYPEPTIDASE CPVL-RELATED"/>
    <property type="match status" value="1"/>
</dbReference>
<name>A0A8J2J618_9HEXA</name>
<dbReference type="AlphaFoldDB" id="A0A8J2J618"/>
<dbReference type="OrthoDB" id="443318at2759"/>
<proteinExistence type="predicted"/>
<keyword evidence="2" id="KW-0645">Protease</keyword>
<feature type="region of interest" description="Disordered" evidence="6">
    <location>
        <begin position="213"/>
        <end position="236"/>
    </location>
</feature>
<accession>A0A8J2J618</accession>
<protein>
    <recommendedName>
        <fullName evidence="10">Serine carboxypeptidase</fullName>
    </recommendedName>
</protein>
<evidence type="ECO:0000256" key="7">
    <source>
        <dbReference type="SAM" id="SignalP"/>
    </source>
</evidence>